<keyword evidence="3" id="KW-1185">Reference proteome</keyword>
<dbReference type="STRING" id="1406840.Q763_02610"/>
<proteinExistence type="predicted"/>
<evidence type="ECO:0000313" key="2">
    <source>
        <dbReference type="EMBL" id="KGO83476.1"/>
    </source>
</evidence>
<dbReference type="EMBL" id="JRLV01000003">
    <property type="protein sequence ID" value="KGO83476.1"/>
    <property type="molecule type" value="Genomic_DNA"/>
</dbReference>
<sequence>MKNYILLFGMLLLLVLSCKTQNDTEAMEPMSVTTDTTAIANDTVRIANDELEYEITIIDPGFNSWLYSRAKPRGYYSQQYLENKNRLWVVQWNIRAMQPQRYGDLYLMQIDYEPRIDYGYEVNYMLYNYLVYFQLTTGQRLGGIVPKT</sequence>
<keyword evidence="1" id="KW-0732">Signal</keyword>
<dbReference type="InterPro" id="IPR046144">
    <property type="entry name" value="DUF6146"/>
</dbReference>
<organism evidence="2 3">
    <name type="scientific">Flavobacterium beibuense F44-8</name>
    <dbReference type="NCBI Taxonomy" id="1406840"/>
    <lineage>
        <taxon>Bacteria</taxon>
        <taxon>Pseudomonadati</taxon>
        <taxon>Bacteroidota</taxon>
        <taxon>Flavobacteriia</taxon>
        <taxon>Flavobacteriales</taxon>
        <taxon>Flavobacteriaceae</taxon>
        <taxon>Flavobacterium</taxon>
    </lineage>
</organism>
<dbReference type="Proteomes" id="UP000030129">
    <property type="component" value="Unassembled WGS sequence"/>
</dbReference>
<feature type="chain" id="PRO_5002002469" description="Lipoprotein" evidence="1">
    <location>
        <begin position="23"/>
        <end position="148"/>
    </location>
</feature>
<dbReference type="AlphaFoldDB" id="A0A0A2LVX4"/>
<protein>
    <recommendedName>
        <fullName evidence="4">Lipoprotein</fullName>
    </recommendedName>
</protein>
<dbReference type="Pfam" id="PF19643">
    <property type="entry name" value="DUF6146"/>
    <property type="match status" value="1"/>
</dbReference>
<reference evidence="2 3" key="1">
    <citation type="submission" date="2013-09" db="EMBL/GenBank/DDBJ databases">
        <authorList>
            <person name="Zeng Z."/>
            <person name="Chen C."/>
        </authorList>
    </citation>
    <scope>NUCLEOTIDE SEQUENCE [LARGE SCALE GENOMIC DNA]</scope>
    <source>
        <strain evidence="2 3">F44-8</strain>
    </source>
</reference>
<evidence type="ECO:0000256" key="1">
    <source>
        <dbReference type="SAM" id="SignalP"/>
    </source>
</evidence>
<evidence type="ECO:0008006" key="4">
    <source>
        <dbReference type="Google" id="ProtNLM"/>
    </source>
</evidence>
<name>A0A0A2LVX4_9FLAO</name>
<dbReference type="eggNOG" id="ENOG503199U">
    <property type="taxonomic scope" value="Bacteria"/>
</dbReference>
<accession>A0A0A2LVX4</accession>
<feature type="signal peptide" evidence="1">
    <location>
        <begin position="1"/>
        <end position="22"/>
    </location>
</feature>
<dbReference type="PROSITE" id="PS51257">
    <property type="entry name" value="PROKAR_LIPOPROTEIN"/>
    <property type="match status" value="1"/>
</dbReference>
<comment type="caution">
    <text evidence="2">The sequence shown here is derived from an EMBL/GenBank/DDBJ whole genome shotgun (WGS) entry which is preliminary data.</text>
</comment>
<dbReference type="RefSeq" id="WP_035130890.1">
    <property type="nucleotide sequence ID" value="NZ_JRLV01000003.1"/>
</dbReference>
<evidence type="ECO:0000313" key="3">
    <source>
        <dbReference type="Proteomes" id="UP000030129"/>
    </source>
</evidence>
<gene>
    <name evidence="2" type="ORF">Q763_02610</name>
</gene>